<dbReference type="GO" id="GO:0016758">
    <property type="term" value="F:hexosyltransferase activity"/>
    <property type="evidence" value="ECO:0007669"/>
    <property type="project" value="UniProtKB-ARBA"/>
</dbReference>
<evidence type="ECO:0000313" key="4">
    <source>
        <dbReference type="Proteomes" id="UP000322977"/>
    </source>
</evidence>
<dbReference type="SUPFAM" id="SSF53448">
    <property type="entry name" value="Nucleotide-diphospho-sugar transferases"/>
    <property type="match status" value="1"/>
</dbReference>
<dbReference type="PANTHER" id="PTHR22916:SF3">
    <property type="entry name" value="UDP-GLCNAC:BETAGAL BETA-1,3-N-ACETYLGLUCOSAMINYLTRANSFERASE-LIKE PROTEIN 1"/>
    <property type="match status" value="1"/>
</dbReference>
<dbReference type="Proteomes" id="UP000322977">
    <property type="component" value="Unassembled WGS sequence"/>
</dbReference>
<dbReference type="AlphaFoldDB" id="A0A0G3F1K3"/>
<dbReference type="EMBL" id="VSSY01000209">
    <property type="protein sequence ID" value="TYL65904.1"/>
    <property type="molecule type" value="Genomic_DNA"/>
</dbReference>
<gene>
    <name evidence="2" type="ORF">DU4033/04_00009</name>
    <name evidence="3" type="ORF">FXN67_32530</name>
</gene>
<dbReference type="InterPro" id="IPR001173">
    <property type="entry name" value="Glyco_trans_2-like"/>
</dbReference>
<keyword evidence="2" id="KW-0808">Transferase</keyword>
<proteinExistence type="predicted"/>
<protein>
    <submittedName>
        <fullName evidence="3">Glycosyltransferase family 2 protein</fullName>
    </submittedName>
    <submittedName>
        <fullName evidence="2">Putative glycosyltransferase</fullName>
    </submittedName>
</protein>
<dbReference type="RefSeq" id="WP_049117695.1">
    <property type="nucleotide sequence ID" value="NZ_BGMA01000030.1"/>
</dbReference>
<dbReference type="EMBL" id="KR007676">
    <property type="protein sequence ID" value="AKJ75384.1"/>
    <property type="molecule type" value="Genomic_DNA"/>
</dbReference>
<reference evidence="2" key="1">
    <citation type="journal article" date="2015" name="Genome Biol. Evol.">
        <title>Extensive Capsule Locus Variation and Large-Scale Genomic Recombination within the Klebsiella pneumoniae Clonal Group 258.</title>
        <authorList>
            <person name="Wyres K.L."/>
            <person name="Gorrie C."/>
            <person name="Edwards D.J."/>
            <person name="Wertheim H.F."/>
            <person name="Hsu L.Y."/>
            <person name="Van Kinh N."/>
            <person name="Zadoks R."/>
            <person name="Baker S."/>
            <person name="Holt K.E."/>
        </authorList>
    </citation>
    <scope>NUCLEOTIDE SEQUENCE</scope>
    <source>
        <strain evidence="2">DU4033/04</strain>
    </source>
</reference>
<sequence>MEKVDVILASYNGDKYIAEQIRSILSNFDKLAGYDCRLLISDDSSNDNTIEVINTFVENDERITIVNMQKKGGVKENFYHLIVKTDADYVFFSDQDDFWLPDKMRIFLERFKILENDHTADVKKPILIHSDLCVADNVLSPVHRSMFSYQKLNKNPTFAELLVSNSVTGCVMACNKSLIEIAKKNNLTNAIMHDWYIGLLASCYGQIDFIDKPMILYRQHDNNQVGAKEFTLNALLSVENVISILRKAKQSVRKTKEQAELFLFNNSSIMTNERKILESYISSFNKTYLARAKLFFTGGIRKNGFLRNLMFFFIYVFVRLKD</sequence>
<dbReference type="CDD" id="cd04196">
    <property type="entry name" value="GT_2_like_d"/>
    <property type="match status" value="1"/>
</dbReference>
<dbReference type="Gene3D" id="3.90.550.10">
    <property type="entry name" value="Spore Coat Polysaccharide Biosynthesis Protein SpsA, Chain A"/>
    <property type="match status" value="1"/>
</dbReference>
<evidence type="ECO:0000259" key="1">
    <source>
        <dbReference type="Pfam" id="PF00535"/>
    </source>
</evidence>
<organism evidence="2">
    <name type="scientific">Klebsiella pneumoniae</name>
    <dbReference type="NCBI Taxonomy" id="573"/>
    <lineage>
        <taxon>Bacteria</taxon>
        <taxon>Pseudomonadati</taxon>
        <taxon>Pseudomonadota</taxon>
        <taxon>Gammaproteobacteria</taxon>
        <taxon>Enterobacterales</taxon>
        <taxon>Enterobacteriaceae</taxon>
        <taxon>Klebsiella/Raoultella group</taxon>
        <taxon>Klebsiella</taxon>
        <taxon>Klebsiella pneumoniae complex</taxon>
    </lineage>
</organism>
<accession>A0A0G3F1K3</accession>
<dbReference type="PANTHER" id="PTHR22916">
    <property type="entry name" value="GLYCOSYLTRANSFERASE"/>
    <property type="match status" value="1"/>
</dbReference>
<dbReference type="Pfam" id="PF00535">
    <property type="entry name" value="Glycos_transf_2"/>
    <property type="match status" value="1"/>
</dbReference>
<dbReference type="InterPro" id="IPR029044">
    <property type="entry name" value="Nucleotide-diphossugar_trans"/>
</dbReference>
<name>A0A0G3F1K3_KLEPN</name>
<reference evidence="3 4" key="2">
    <citation type="submission" date="2019-08" db="EMBL/GenBank/DDBJ databases">
        <title>Phenotypic and genetic characterization of extended-spectrum b-lactamase-producing hypermucoviscous Klebsiella pneumoniae from Chile.</title>
        <authorList>
            <person name="Morales-Leon F."/>
            <person name="Caro C."/>
            <person name="Opazo-Capurro A."/>
            <person name="Lincopan N."/>
            <person name="Dominguez-Yevenes M."/>
            <person name="Lima C."/>
            <person name="Bello-Toledo H."/>
            <person name="Gonzalez-Rocha G."/>
        </authorList>
    </citation>
    <scope>NUCLEOTIDE SEQUENCE [LARGE SCALE GENOMIC DNA]</scope>
    <source>
        <strain evidence="3 4">UCO-494</strain>
    </source>
</reference>
<feature type="domain" description="Glycosyltransferase 2-like" evidence="1">
    <location>
        <begin position="6"/>
        <end position="117"/>
    </location>
</feature>
<evidence type="ECO:0000313" key="3">
    <source>
        <dbReference type="EMBL" id="TYL65904.1"/>
    </source>
</evidence>
<evidence type="ECO:0000313" key="2">
    <source>
        <dbReference type="EMBL" id="AKJ75384.1"/>
    </source>
</evidence>